<comment type="similarity">
    <text evidence="1 5">Belongs to the universal ribosomal protein uL29 family.</text>
</comment>
<reference evidence="6 7" key="1">
    <citation type="journal article" date="2016" name="Nat. Commun.">
        <title>Thousands of microbial genomes shed light on interconnected biogeochemical processes in an aquifer system.</title>
        <authorList>
            <person name="Anantharaman K."/>
            <person name="Brown C.T."/>
            <person name="Hug L.A."/>
            <person name="Sharon I."/>
            <person name="Castelle C.J."/>
            <person name="Probst A.J."/>
            <person name="Thomas B.C."/>
            <person name="Singh A."/>
            <person name="Wilkins M.J."/>
            <person name="Karaoz U."/>
            <person name="Brodie E.L."/>
            <person name="Williams K.H."/>
            <person name="Hubbard S.S."/>
            <person name="Banfield J.F."/>
        </authorList>
    </citation>
    <scope>NUCLEOTIDE SEQUENCE [LARGE SCALE GENOMIC DNA]</scope>
</reference>
<dbReference type="HAMAP" id="MF_00374">
    <property type="entry name" value="Ribosomal_uL29"/>
    <property type="match status" value="1"/>
</dbReference>
<dbReference type="Pfam" id="PF00831">
    <property type="entry name" value="Ribosomal_L29"/>
    <property type="match status" value="1"/>
</dbReference>
<dbReference type="SUPFAM" id="SSF46561">
    <property type="entry name" value="Ribosomal protein L29 (L29p)"/>
    <property type="match status" value="1"/>
</dbReference>
<evidence type="ECO:0000256" key="2">
    <source>
        <dbReference type="ARBA" id="ARBA00022980"/>
    </source>
</evidence>
<keyword evidence="3 5" id="KW-0687">Ribonucleoprotein</keyword>
<dbReference type="GO" id="GO:0006412">
    <property type="term" value="P:translation"/>
    <property type="evidence" value="ECO:0007669"/>
    <property type="project" value="UniProtKB-UniRule"/>
</dbReference>
<evidence type="ECO:0000256" key="4">
    <source>
        <dbReference type="ARBA" id="ARBA00035204"/>
    </source>
</evidence>
<evidence type="ECO:0000313" key="6">
    <source>
        <dbReference type="EMBL" id="OGI68218.1"/>
    </source>
</evidence>
<organism evidence="6 7">
    <name type="scientific">Candidatus Nomurabacteria bacterium RIFCSPHIGHO2_01_FULL_42_15</name>
    <dbReference type="NCBI Taxonomy" id="1801742"/>
    <lineage>
        <taxon>Bacteria</taxon>
        <taxon>Candidatus Nomuraibacteriota</taxon>
    </lineage>
</organism>
<keyword evidence="2 5" id="KW-0689">Ribosomal protein</keyword>
<evidence type="ECO:0000313" key="7">
    <source>
        <dbReference type="Proteomes" id="UP000178235"/>
    </source>
</evidence>
<gene>
    <name evidence="5" type="primary">rpmC</name>
    <name evidence="6" type="ORF">A2738_02000</name>
</gene>
<evidence type="ECO:0000256" key="1">
    <source>
        <dbReference type="ARBA" id="ARBA00009254"/>
    </source>
</evidence>
<dbReference type="Gene3D" id="1.10.287.310">
    <property type="match status" value="1"/>
</dbReference>
<protein>
    <recommendedName>
        <fullName evidence="4 5">Large ribosomal subunit protein uL29</fullName>
    </recommendedName>
</protein>
<name>A0A1F6VF49_9BACT</name>
<dbReference type="AlphaFoldDB" id="A0A1F6VF49"/>
<dbReference type="InterPro" id="IPR036049">
    <property type="entry name" value="Ribosomal_uL29_sf"/>
</dbReference>
<dbReference type="GO" id="GO:1990904">
    <property type="term" value="C:ribonucleoprotein complex"/>
    <property type="evidence" value="ECO:0007669"/>
    <property type="project" value="UniProtKB-KW"/>
</dbReference>
<proteinExistence type="inferred from homology"/>
<dbReference type="InterPro" id="IPR001854">
    <property type="entry name" value="Ribosomal_uL29"/>
</dbReference>
<comment type="caution">
    <text evidence="6">The sequence shown here is derived from an EMBL/GenBank/DDBJ whole genome shotgun (WGS) entry which is preliminary data.</text>
</comment>
<accession>A0A1F6VF49</accession>
<dbReference type="GO" id="GO:0003735">
    <property type="term" value="F:structural constituent of ribosome"/>
    <property type="evidence" value="ECO:0007669"/>
    <property type="project" value="InterPro"/>
</dbReference>
<sequence>MKTKKENLKDMKGDELNKKLAILQENARVIRFKAEGAKSKNVKESVTLRKQIARVLTELRARSVQK</sequence>
<dbReference type="GO" id="GO:0005840">
    <property type="term" value="C:ribosome"/>
    <property type="evidence" value="ECO:0007669"/>
    <property type="project" value="UniProtKB-KW"/>
</dbReference>
<dbReference type="Proteomes" id="UP000178235">
    <property type="component" value="Unassembled WGS sequence"/>
</dbReference>
<dbReference type="EMBL" id="MFTS01000004">
    <property type="protein sequence ID" value="OGI68218.1"/>
    <property type="molecule type" value="Genomic_DNA"/>
</dbReference>
<evidence type="ECO:0000256" key="3">
    <source>
        <dbReference type="ARBA" id="ARBA00023274"/>
    </source>
</evidence>
<evidence type="ECO:0000256" key="5">
    <source>
        <dbReference type="HAMAP-Rule" id="MF_00374"/>
    </source>
</evidence>